<dbReference type="PROSITE" id="PS51194">
    <property type="entry name" value="HELICASE_CTER"/>
    <property type="match status" value="1"/>
</dbReference>
<dbReference type="AlphaFoldDB" id="A0A9W7GLL4"/>
<accession>A0A9W7GLL4</accession>
<evidence type="ECO:0000256" key="2">
    <source>
        <dbReference type="ARBA" id="ARBA00022741"/>
    </source>
</evidence>
<dbReference type="PANTHER" id="PTHR13710:SF108">
    <property type="entry name" value="ATP-DEPENDENT DNA HELICASE Q4"/>
    <property type="match status" value="1"/>
</dbReference>
<dbReference type="SUPFAM" id="SSF52540">
    <property type="entry name" value="P-loop containing nucleoside triphosphate hydrolases"/>
    <property type="match status" value="1"/>
</dbReference>
<feature type="compositionally biased region" description="Basic and acidic residues" evidence="6">
    <location>
        <begin position="69"/>
        <end position="102"/>
    </location>
</feature>
<feature type="domain" description="Helicase C-terminal" evidence="8">
    <location>
        <begin position="451"/>
        <end position="602"/>
    </location>
</feature>
<keyword evidence="3" id="KW-0067">ATP-binding</keyword>
<sequence length="981" mass="107874">MDTGGGIKERIKKSGTKDGWVERKMGEWRGRVNKMTMKEIKGEYGVEGKSKGEMVRKVMVWVEGEIRKGCEGGDFKDDEKKEGKVEKMEEEKGEDKEVRGEEDVGGDFDVDSDSDDSLEIEGDGMMWGKGQANTTSNDTSEVTANEATESNTPSHTSLPSSLGPPSSSQPMDPLTVLRDSFHHKSFLPGQAWAINRVLSSNSSLLVASTGGGKSLTYALPSLILPGLTIVVSPLISLMEDQIRRLPPSCISATLSGSLTKAEQALVVDDLVKGRIKVLFVSPERLCGAAFKRLLRPAYDGEKGEHKRPLPNVSLLCVDEAHCLSQWSHNFRASYMRIRGILKHLQPAAVLALTATAGEEVIDDVCDTLGINKGRVGEFTDNTLQEKDNPDRGDAGKGVRVLSAERGNIDVAAVVVDGEDGRRNVVINMLKPLRKKEEHKGRGRDDELEKLGFGRGVMATGSTIVYVWTKKQAEALCDLLKGSGVDGGVTYYHGGMSANDRSSSQARFMKGKCRVIVATVAFGLGIDKGDVRGVIHACLPKSFEHYVQEIGRAGRDGEEAKARCVVIREDAVAQRSLSHGGGVERVQIKGFLDVVERATREVVGDVPEEFREGCVIGELDIGVPVMEAVVGCDVREETVETMASLMEEEEFGRLLRLEGTMIDRVTVTMKKRALEELSEPVAKCIVKCGTKVGGDSASARLEELGGTAMDRGFFAYAKGNWKFGVVRVANSMGQGCRPRHVYAALRRLENKGELEVTVDTSARGKGFLVNLNKSGVEAFREGKGREEVEKKLLNRMREQEESCKKKVDEVWRILWTIFKCNKEEARKEVEEDEEKGSEAAEKKEVEMVERRKKVFSEIVVGYFQGKTNDKEIRATLDGMAIPKINSAKMGDVEFRRLVRDANNIMHDLAFDASGFPEGAVTMGGSGCEEYAARAVTNVLHGLDHPRLAPTVLWNMGEWASWREFDYEEVLENCRKICGVKGM</sequence>
<dbReference type="SMART" id="SM00490">
    <property type="entry name" value="HELICc"/>
    <property type="match status" value="1"/>
</dbReference>
<feature type="compositionally biased region" description="Low complexity" evidence="6">
    <location>
        <begin position="150"/>
        <end position="170"/>
    </location>
</feature>
<dbReference type="GO" id="GO:0005694">
    <property type="term" value="C:chromosome"/>
    <property type="evidence" value="ECO:0007669"/>
    <property type="project" value="TreeGrafter"/>
</dbReference>
<dbReference type="Pfam" id="PF00270">
    <property type="entry name" value="DEAD"/>
    <property type="match status" value="1"/>
</dbReference>
<dbReference type="OrthoDB" id="75161at2759"/>
<evidence type="ECO:0000259" key="8">
    <source>
        <dbReference type="PROSITE" id="PS51194"/>
    </source>
</evidence>
<evidence type="ECO:0000313" key="9">
    <source>
        <dbReference type="EMBL" id="GMI46202.1"/>
    </source>
</evidence>
<evidence type="ECO:0000256" key="1">
    <source>
        <dbReference type="ARBA" id="ARBA00005446"/>
    </source>
</evidence>
<keyword evidence="2" id="KW-0547">Nucleotide-binding</keyword>
<dbReference type="SMART" id="SM00487">
    <property type="entry name" value="DEXDc"/>
    <property type="match status" value="1"/>
</dbReference>
<dbReference type="InterPro" id="IPR001650">
    <property type="entry name" value="Helicase_C-like"/>
</dbReference>
<evidence type="ECO:0000256" key="3">
    <source>
        <dbReference type="ARBA" id="ARBA00022840"/>
    </source>
</evidence>
<feature type="compositionally biased region" description="Polar residues" evidence="6">
    <location>
        <begin position="131"/>
        <end position="149"/>
    </location>
</feature>
<dbReference type="Pfam" id="PF00271">
    <property type="entry name" value="Helicase_C"/>
    <property type="match status" value="1"/>
</dbReference>
<evidence type="ECO:0000256" key="4">
    <source>
        <dbReference type="ARBA" id="ARBA00034617"/>
    </source>
</evidence>
<dbReference type="EMBL" id="BRYA01000287">
    <property type="protein sequence ID" value="GMI46202.1"/>
    <property type="molecule type" value="Genomic_DNA"/>
</dbReference>
<dbReference type="InterPro" id="IPR011545">
    <property type="entry name" value="DEAD/DEAH_box_helicase_dom"/>
</dbReference>
<dbReference type="GO" id="GO:0000724">
    <property type="term" value="P:double-strand break repair via homologous recombination"/>
    <property type="evidence" value="ECO:0007669"/>
    <property type="project" value="TreeGrafter"/>
</dbReference>
<evidence type="ECO:0000313" key="10">
    <source>
        <dbReference type="Proteomes" id="UP001165065"/>
    </source>
</evidence>
<dbReference type="InterPro" id="IPR027417">
    <property type="entry name" value="P-loop_NTPase"/>
</dbReference>
<protein>
    <recommendedName>
        <fullName evidence="5">DNA 3'-5' helicase</fullName>
        <ecNumber evidence="5">5.6.2.4</ecNumber>
    </recommendedName>
</protein>
<reference evidence="10" key="1">
    <citation type="journal article" date="2023" name="Commun. Biol.">
        <title>Genome analysis of Parmales, the sister group of diatoms, reveals the evolutionary specialization of diatoms from phago-mixotrophs to photoautotrophs.</title>
        <authorList>
            <person name="Ban H."/>
            <person name="Sato S."/>
            <person name="Yoshikawa S."/>
            <person name="Yamada K."/>
            <person name="Nakamura Y."/>
            <person name="Ichinomiya M."/>
            <person name="Sato N."/>
            <person name="Blanc-Mathieu R."/>
            <person name="Endo H."/>
            <person name="Kuwata A."/>
            <person name="Ogata H."/>
        </authorList>
    </citation>
    <scope>NUCLEOTIDE SEQUENCE [LARGE SCALE GENOMIC DNA]</scope>
</reference>
<dbReference type="PANTHER" id="PTHR13710">
    <property type="entry name" value="DNA HELICASE RECQ FAMILY MEMBER"/>
    <property type="match status" value="1"/>
</dbReference>
<dbReference type="Proteomes" id="UP001165065">
    <property type="component" value="Unassembled WGS sequence"/>
</dbReference>
<proteinExistence type="inferred from homology"/>
<feature type="domain" description="Helicase ATP-binding" evidence="7">
    <location>
        <begin position="194"/>
        <end position="374"/>
    </location>
</feature>
<dbReference type="InterPro" id="IPR014001">
    <property type="entry name" value="Helicase_ATP-bd"/>
</dbReference>
<dbReference type="GO" id="GO:0043138">
    <property type="term" value="F:3'-5' DNA helicase activity"/>
    <property type="evidence" value="ECO:0007669"/>
    <property type="project" value="UniProtKB-EC"/>
</dbReference>
<dbReference type="GO" id="GO:0005634">
    <property type="term" value="C:nucleus"/>
    <property type="evidence" value="ECO:0007669"/>
    <property type="project" value="TreeGrafter"/>
</dbReference>
<comment type="catalytic activity">
    <reaction evidence="4">
        <text>Couples ATP hydrolysis with the unwinding of duplex DNA by translocating in the 3'-5' direction.</text>
        <dbReference type="EC" id="5.6.2.4"/>
    </reaction>
</comment>
<keyword evidence="10" id="KW-1185">Reference proteome</keyword>
<dbReference type="GO" id="GO:0005737">
    <property type="term" value="C:cytoplasm"/>
    <property type="evidence" value="ECO:0007669"/>
    <property type="project" value="TreeGrafter"/>
</dbReference>
<organism evidence="9 10">
    <name type="scientific">Triparma columacea</name>
    <dbReference type="NCBI Taxonomy" id="722753"/>
    <lineage>
        <taxon>Eukaryota</taxon>
        <taxon>Sar</taxon>
        <taxon>Stramenopiles</taxon>
        <taxon>Ochrophyta</taxon>
        <taxon>Bolidophyceae</taxon>
        <taxon>Parmales</taxon>
        <taxon>Triparmaceae</taxon>
        <taxon>Triparma</taxon>
    </lineage>
</organism>
<dbReference type="GO" id="GO:0005524">
    <property type="term" value="F:ATP binding"/>
    <property type="evidence" value="ECO:0007669"/>
    <property type="project" value="UniProtKB-KW"/>
</dbReference>
<dbReference type="Gene3D" id="3.40.50.300">
    <property type="entry name" value="P-loop containing nucleotide triphosphate hydrolases"/>
    <property type="match status" value="2"/>
</dbReference>
<evidence type="ECO:0000256" key="6">
    <source>
        <dbReference type="SAM" id="MobiDB-lite"/>
    </source>
</evidence>
<dbReference type="EC" id="5.6.2.4" evidence="5"/>
<dbReference type="GO" id="GO:0003676">
    <property type="term" value="F:nucleic acid binding"/>
    <property type="evidence" value="ECO:0007669"/>
    <property type="project" value="InterPro"/>
</dbReference>
<name>A0A9W7GLL4_9STRA</name>
<evidence type="ECO:0000256" key="5">
    <source>
        <dbReference type="ARBA" id="ARBA00034808"/>
    </source>
</evidence>
<dbReference type="PROSITE" id="PS51192">
    <property type="entry name" value="HELICASE_ATP_BIND_1"/>
    <property type="match status" value="1"/>
</dbReference>
<feature type="compositionally biased region" description="Acidic residues" evidence="6">
    <location>
        <begin position="103"/>
        <end position="122"/>
    </location>
</feature>
<comment type="caution">
    <text evidence="9">The sequence shown here is derived from an EMBL/GenBank/DDBJ whole genome shotgun (WGS) entry which is preliminary data.</text>
</comment>
<dbReference type="GO" id="GO:0009378">
    <property type="term" value="F:four-way junction helicase activity"/>
    <property type="evidence" value="ECO:0007669"/>
    <property type="project" value="TreeGrafter"/>
</dbReference>
<feature type="region of interest" description="Disordered" evidence="6">
    <location>
        <begin position="69"/>
        <end position="174"/>
    </location>
</feature>
<evidence type="ECO:0000259" key="7">
    <source>
        <dbReference type="PROSITE" id="PS51192"/>
    </source>
</evidence>
<comment type="similarity">
    <text evidence="1">Belongs to the helicase family. RecQ subfamily.</text>
</comment>
<gene>
    <name evidence="9" type="ORF">TrCOL_g1453</name>
</gene>